<evidence type="ECO:0000313" key="2">
    <source>
        <dbReference type="EMBL" id="MBM7122959.1"/>
    </source>
</evidence>
<comment type="caution">
    <text evidence="2">The sequence shown here is derived from an EMBL/GenBank/DDBJ whole genome shotgun (WGS) entry which is preliminary data.</text>
</comment>
<keyword evidence="3" id="KW-1185">Reference proteome</keyword>
<evidence type="ECO:0008006" key="4">
    <source>
        <dbReference type="Google" id="ProtNLM"/>
    </source>
</evidence>
<gene>
    <name evidence="2" type="ORF">ISP20_17465</name>
</gene>
<accession>A0ABS2JWJ1</accession>
<organism evidence="2 3">
    <name type="scientific">Dyella kyungheensis</name>
    <dbReference type="NCBI Taxonomy" id="1242174"/>
    <lineage>
        <taxon>Bacteria</taxon>
        <taxon>Pseudomonadati</taxon>
        <taxon>Pseudomonadota</taxon>
        <taxon>Gammaproteobacteria</taxon>
        <taxon>Lysobacterales</taxon>
        <taxon>Rhodanobacteraceae</taxon>
        <taxon>Dyella</taxon>
    </lineage>
</organism>
<protein>
    <recommendedName>
        <fullName evidence="4">Type 1 fimbrial protein</fullName>
    </recommendedName>
</protein>
<keyword evidence="1" id="KW-0732">Signal</keyword>
<feature type="signal peptide" evidence="1">
    <location>
        <begin position="1"/>
        <end position="23"/>
    </location>
</feature>
<dbReference type="RefSeq" id="WP_204637414.1">
    <property type="nucleotide sequence ID" value="NZ_JADIKC010000008.1"/>
</dbReference>
<dbReference type="EMBL" id="JADIKC010000008">
    <property type="protein sequence ID" value="MBM7122959.1"/>
    <property type="molecule type" value="Genomic_DNA"/>
</dbReference>
<proteinExistence type="predicted"/>
<sequence>MKTNRWLAAAGVATFMAMGAASAQEGYTQLTFTGAVVQEACNPGAPLGARASVRSCGSGSTRSVYTENTANAQRATGVAMLDYFVDRPDGGRKVVVTRQYL</sequence>
<feature type="chain" id="PRO_5046543077" description="Type 1 fimbrial protein" evidence="1">
    <location>
        <begin position="24"/>
        <end position="101"/>
    </location>
</feature>
<dbReference type="Proteomes" id="UP001430065">
    <property type="component" value="Unassembled WGS sequence"/>
</dbReference>
<evidence type="ECO:0000313" key="3">
    <source>
        <dbReference type="Proteomes" id="UP001430065"/>
    </source>
</evidence>
<reference evidence="2 3" key="1">
    <citation type="submission" date="2020-10" db="EMBL/GenBank/DDBJ databases">
        <title>Phylogeny of dyella-like bacteria.</title>
        <authorList>
            <person name="Fu J."/>
        </authorList>
    </citation>
    <scope>NUCLEOTIDE SEQUENCE [LARGE SCALE GENOMIC DNA]</scope>
    <source>
        <strain evidence="2 3">THG-B117</strain>
    </source>
</reference>
<evidence type="ECO:0000256" key="1">
    <source>
        <dbReference type="SAM" id="SignalP"/>
    </source>
</evidence>
<name>A0ABS2JWJ1_9GAMM</name>